<sequence length="57" mass="6366">MKKKKSKDRKDNVITARLSNSQVEVLKKLIDEGKVSKGTLSSAVGYLIDQYIVLNSK</sequence>
<dbReference type="Proteomes" id="UP001228563">
    <property type="component" value="Chromosome"/>
</dbReference>
<gene>
    <name evidence="1" type="ORF">M2B19_06460</name>
</gene>
<accession>A0AAJ6MMF9</accession>
<dbReference type="AlphaFoldDB" id="A0AAJ6MMF9"/>
<evidence type="ECO:0000313" key="2">
    <source>
        <dbReference type="Proteomes" id="UP001228563"/>
    </source>
</evidence>
<protein>
    <submittedName>
        <fullName evidence="1">Uncharacterized protein</fullName>
    </submittedName>
</protein>
<dbReference type="RefSeq" id="WP_164712103.1">
    <property type="nucleotide sequence ID" value="NZ_CP096849.1"/>
</dbReference>
<proteinExistence type="predicted"/>
<organism evidence="1 2">
    <name type="scientific">Enterobacter kobei</name>
    <dbReference type="NCBI Taxonomy" id="208224"/>
    <lineage>
        <taxon>Bacteria</taxon>
        <taxon>Pseudomonadati</taxon>
        <taxon>Pseudomonadota</taxon>
        <taxon>Gammaproteobacteria</taxon>
        <taxon>Enterobacterales</taxon>
        <taxon>Enterobacteriaceae</taxon>
        <taxon>Enterobacter</taxon>
        <taxon>Enterobacter cloacae complex</taxon>
    </lineage>
</organism>
<name>A0AAJ6MMF9_9ENTR</name>
<reference evidence="1" key="1">
    <citation type="submission" date="2022-04" db="EMBL/GenBank/DDBJ databases">
        <title>Co-occurrence of mcr-9 and blaNDM-1 in multidrug-resistant Enterobacter kobei strain isolated from an infant with urinary infection.</title>
        <authorList>
            <person name="Zeng H."/>
        </authorList>
    </citation>
    <scope>NUCLEOTIDE SEQUENCE</scope>
    <source>
        <strain evidence="1">EC1382</strain>
    </source>
</reference>
<dbReference type="EMBL" id="CP096849">
    <property type="protein sequence ID" value="WMT67209.1"/>
    <property type="molecule type" value="Genomic_DNA"/>
</dbReference>
<evidence type="ECO:0000313" key="1">
    <source>
        <dbReference type="EMBL" id="WMT67209.1"/>
    </source>
</evidence>